<organism evidence="11 12">
    <name type="scientific">Bradyrhizobium frederickii</name>
    <dbReference type="NCBI Taxonomy" id="2560054"/>
    <lineage>
        <taxon>Bacteria</taxon>
        <taxon>Pseudomonadati</taxon>
        <taxon>Pseudomonadota</taxon>
        <taxon>Alphaproteobacteria</taxon>
        <taxon>Hyphomicrobiales</taxon>
        <taxon>Nitrobacteraceae</taxon>
        <taxon>Bradyrhizobium</taxon>
    </lineage>
</organism>
<proteinExistence type="inferred from homology"/>
<dbReference type="InterPro" id="IPR036366">
    <property type="entry name" value="PGBDSf"/>
</dbReference>
<dbReference type="InterPro" id="IPR005490">
    <property type="entry name" value="LD_TPept_cat_dom"/>
</dbReference>
<dbReference type="Proteomes" id="UP000298225">
    <property type="component" value="Unassembled WGS sequence"/>
</dbReference>
<evidence type="ECO:0000256" key="4">
    <source>
        <dbReference type="ARBA" id="ARBA00022960"/>
    </source>
</evidence>
<feature type="active site" description="Nucleophile" evidence="7">
    <location>
        <position position="299"/>
    </location>
</feature>
<evidence type="ECO:0000256" key="2">
    <source>
        <dbReference type="ARBA" id="ARBA00005992"/>
    </source>
</evidence>
<dbReference type="SUPFAM" id="SSF141523">
    <property type="entry name" value="L,D-transpeptidase catalytic domain-like"/>
    <property type="match status" value="1"/>
</dbReference>
<accession>A0A4Y9LL92</accession>
<dbReference type="PANTHER" id="PTHR30582:SF30">
    <property type="entry name" value="BLR4375 PROTEIN"/>
    <property type="match status" value="1"/>
</dbReference>
<dbReference type="InterPro" id="IPR050979">
    <property type="entry name" value="LD-transpeptidase"/>
</dbReference>
<dbReference type="SUPFAM" id="SSF47090">
    <property type="entry name" value="PGBD-like"/>
    <property type="match status" value="1"/>
</dbReference>
<evidence type="ECO:0000313" key="11">
    <source>
        <dbReference type="EMBL" id="TFV42743.1"/>
    </source>
</evidence>
<keyword evidence="6 7" id="KW-0961">Cell wall biogenesis/degradation</keyword>
<dbReference type="GO" id="GO:0071555">
    <property type="term" value="P:cell wall organization"/>
    <property type="evidence" value="ECO:0007669"/>
    <property type="project" value="UniProtKB-UniRule"/>
</dbReference>
<feature type="signal peptide" evidence="9">
    <location>
        <begin position="1"/>
        <end position="20"/>
    </location>
</feature>
<evidence type="ECO:0000256" key="1">
    <source>
        <dbReference type="ARBA" id="ARBA00004752"/>
    </source>
</evidence>
<dbReference type="InterPro" id="IPR002477">
    <property type="entry name" value="Peptidoglycan-bd-like"/>
</dbReference>
<comment type="similarity">
    <text evidence="2">Belongs to the YkuD family.</text>
</comment>
<evidence type="ECO:0000313" key="12">
    <source>
        <dbReference type="Proteomes" id="UP000298225"/>
    </source>
</evidence>
<comment type="caution">
    <text evidence="11">The sequence shown here is derived from an EMBL/GenBank/DDBJ whole genome shotgun (WGS) entry which is preliminary data.</text>
</comment>
<dbReference type="Pfam" id="PF03734">
    <property type="entry name" value="YkuD"/>
    <property type="match status" value="1"/>
</dbReference>
<dbReference type="Gene3D" id="2.40.440.10">
    <property type="entry name" value="L,D-transpeptidase catalytic domain-like"/>
    <property type="match status" value="1"/>
</dbReference>
<dbReference type="EMBL" id="SPQU01000001">
    <property type="protein sequence ID" value="TFV42743.1"/>
    <property type="molecule type" value="Genomic_DNA"/>
</dbReference>
<dbReference type="PANTHER" id="PTHR30582">
    <property type="entry name" value="L,D-TRANSPEPTIDASE"/>
    <property type="match status" value="1"/>
</dbReference>
<gene>
    <name evidence="11" type="ORF">E4K66_01800</name>
</gene>
<keyword evidence="12" id="KW-1185">Reference proteome</keyword>
<dbReference type="UniPathway" id="UPA00219"/>
<evidence type="ECO:0000256" key="5">
    <source>
        <dbReference type="ARBA" id="ARBA00022984"/>
    </source>
</evidence>
<comment type="pathway">
    <text evidence="1 7">Cell wall biogenesis; peptidoglycan biosynthesis.</text>
</comment>
<keyword evidence="5 7" id="KW-0573">Peptidoglycan synthesis</keyword>
<dbReference type="GO" id="GO:0071972">
    <property type="term" value="F:peptidoglycan L,D-transpeptidase activity"/>
    <property type="evidence" value="ECO:0007669"/>
    <property type="project" value="TreeGrafter"/>
</dbReference>
<dbReference type="InterPro" id="IPR036365">
    <property type="entry name" value="PGBD-like_sf"/>
</dbReference>
<feature type="domain" description="L,D-TPase catalytic" evidence="10">
    <location>
        <begin position="190"/>
        <end position="323"/>
    </location>
</feature>
<evidence type="ECO:0000256" key="6">
    <source>
        <dbReference type="ARBA" id="ARBA00023316"/>
    </source>
</evidence>
<dbReference type="OrthoDB" id="9787225at2"/>
<dbReference type="GO" id="GO:0018104">
    <property type="term" value="P:peptidoglycan-protein cross-linking"/>
    <property type="evidence" value="ECO:0007669"/>
    <property type="project" value="TreeGrafter"/>
</dbReference>
<evidence type="ECO:0000256" key="9">
    <source>
        <dbReference type="SAM" id="SignalP"/>
    </source>
</evidence>
<feature type="region of interest" description="Disordered" evidence="8">
    <location>
        <begin position="327"/>
        <end position="347"/>
    </location>
</feature>
<dbReference type="RefSeq" id="WP_135167889.1">
    <property type="nucleotide sequence ID" value="NZ_SPQU01000001.1"/>
</dbReference>
<sequence>MMRWMLGVVMSLWLVCPALAGNLDAKAVNDAARPEKQPAADKISAPVTKLQILLDRAQFSPGQIDGKLGENAQKALKAFAEQNGLGFDKTIAAELWDKLNATSEGPVLVDYKITDADAKGPFLKKLPTKLDEMKSLEALSYTSPLEGLAEKFHMSEELLKALNPGKAFDKIGETIAVANVPARRELPRIVRIEIDKARATLKAYEGSGRLVAFYPASIGSPDRPTPTGTLKVTGTHELPTYHYNPEYKFKSVKSKRPFEIKPGPNNPVGSYWIGLSAQGYGIHGTAEPDRVSKSASHGCIRLTNWDARVLGENAKRGTPVVFLDAPTESFSQQRDTAAGKRAATSSN</sequence>
<dbReference type="Pfam" id="PF01471">
    <property type="entry name" value="PG_binding_1"/>
    <property type="match status" value="1"/>
</dbReference>
<keyword evidence="3" id="KW-0808">Transferase</keyword>
<dbReference type="CDD" id="cd16913">
    <property type="entry name" value="YkuD_like"/>
    <property type="match status" value="1"/>
</dbReference>
<evidence type="ECO:0000256" key="3">
    <source>
        <dbReference type="ARBA" id="ARBA00022679"/>
    </source>
</evidence>
<feature type="chain" id="PRO_5021476168" description="L,D-TPase catalytic domain-containing protein" evidence="9">
    <location>
        <begin position="21"/>
        <end position="347"/>
    </location>
</feature>
<evidence type="ECO:0000256" key="7">
    <source>
        <dbReference type="PROSITE-ProRule" id="PRU01373"/>
    </source>
</evidence>
<evidence type="ECO:0000256" key="8">
    <source>
        <dbReference type="SAM" id="MobiDB-lite"/>
    </source>
</evidence>
<dbReference type="Gene3D" id="1.10.101.10">
    <property type="entry name" value="PGBD-like superfamily/PGBD"/>
    <property type="match status" value="1"/>
</dbReference>
<dbReference type="InterPro" id="IPR038063">
    <property type="entry name" value="Transpep_catalytic_dom"/>
</dbReference>
<keyword evidence="4 7" id="KW-0133">Cell shape</keyword>
<dbReference type="PROSITE" id="PS52029">
    <property type="entry name" value="LD_TPASE"/>
    <property type="match status" value="1"/>
</dbReference>
<reference evidence="11 12" key="1">
    <citation type="submission" date="2019-03" db="EMBL/GenBank/DDBJ databases">
        <title>Bradyrhizobium strains diversity isolated from Chamaecrista fasciculata.</title>
        <authorList>
            <person name="Urquiaga M.C.O."/>
            <person name="Hungria M."/>
            <person name="Delamuta J.R.M."/>
        </authorList>
    </citation>
    <scope>NUCLEOTIDE SEQUENCE [LARGE SCALE GENOMIC DNA]</scope>
    <source>
        <strain evidence="11 12">CNPSo 3424</strain>
    </source>
</reference>
<evidence type="ECO:0000259" key="10">
    <source>
        <dbReference type="PROSITE" id="PS52029"/>
    </source>
</evidence>
<dbReference type="GO" id="GO:0008360">
    <property type="term" value="P:regulation of cell shape"/>
    <property type="evidence" value="ECO:0007669"/>
    <property type="project" value="UniProtKB-UniRule"/>
</dbReference>
<keyword evidence="9" id="KW-0732">Signal</keyword>
<protein>
    <recommendedName>
        <fullName evidence="10">L,D-TPase catalytic domain-containing protein</fullName>
    </recommendedName>
</protein>
<name>A0A4Y9LL92_9BRAD</name>
<dbReference type="AlphaFoldDB" id="A0A4Y9LL92"/>
<dbReference type="GO" id="GO:0005576">
    <property type="term" value="C:extracellular region"/>
    <property type="evidence" value="ECO:0007669"/>
    <property type="project" value="TreeGrafter"/>
</dbReference>
<feature type="active site" description="Proton donor/acceptor" evidence="7">
    <location>
        <position position="283"/>
    </location>
</feature>
<dbReference type="GO" id="GO:0016740">
    <property type="term" value="F:transferase activity"/>
    <property type="evidence" value="ECO:0007669"/>
    <property type="project" value="UniProtKB-KW"/>
</dbReference>